<dbReference type="Pfam" id="PF07285">
    <property type="entry name" value="DUF1444"/>
    <property type="match status" value="1"/>
</dbReference>
<dbReference type="AlphaFoldDB" id="A0AAC9I1G7"/>
<evidence type="ECO:0000313" key="2">
    <source>
        <dbReference type="Proteomes" id="UP000175968"/>
    </source>
</evidence>
<accession>A0AAC9I1G7</accession>
<organism evidence="1 2">
    <name type="scientific">Flavobacterium gilvum</name>
    <dbReference type="NCBI Taxonomy" id="1492737"/>
    <lineage>
        <taxon>Bacteria</taxon>
        <taxon>Pseudomonadati</taxon>
        <taxon>Bacteroidota</taxon>
        <taxon>Flavobacteriia</taxon>
        <taxon>Flavobacteriales</taxon>
        <taxon>Flavobacteriaceae</taxon>
        <taxon>Flavobacterium</taxon>
    </lineage>
</organism>
<gene>
    <name evidence="1" type="ORF">EM308_03570</name>
</gene>
<protein>
    <recommendedName>
        <fullName evidence="3">DUF1444 family protein</fullName>
    </recommendedName>
</protein>
<evidence type="ECO:0000313" key="1">
    <source>
        <dbReference type="EMBL" id="AOW08649.1"/>
    </source>
</evidence>
<proteinExistence type="predicted"/>
<name>A0AAC9I1G7_9FLAO</name>
<evidence type="ECO:0008006" key="3">
    <source>
        <dbReference type="Google" id="ProtNLM"/>
    </source>
</evidence>
<dbReference type="RefSeq" id="WP_035640519.1">
    <property type="nucleotide sequence ID" value="NZ_CP017479.1"/>
</dbReference>
<sequence length="273" mass="31687">MKKLLNKILGTKVLSESEFTEKYLATISKRHPNVTYEIMEPLVIKANFGENGEITHFLDNSYREYKLGPKELNETIERYSNASTNLYKKNEQINIDRIVPVIKPSDYFEQLKNLGSSTKDYKIPELVWEKYNEDLIIVYAEDRDKDINYFTQDEFEKLNIDRITLLENSIENLNNVVPKIEKVGENGNFGLIAGGDYEVSLILMQNIWTKENFDVDGDIVIAIPNRDLVFITGSNDEKSIEKLQKTVLKSYETGNHSISTNYYKWNGKKFEII</sequence>
<reference evidence="1 2" key="1">
    <citation type="submission" date="2016-10" db="EMBL/GenBank/DDBJ databases">
        <title>Flavobacterium gilvum sp. nov., isolated from stream water.</title>
        <authorList>
            <person name="Shin S.-K."/>
            <person name="Cho Y.-J."/>
            <person name="Yi H."/>
        </authorList>
    </citation>
    <scope>NUCLEOTIDE SEQUENCE [LARGE SCALE GENOMIC DNA]</scope>
    <source>
        <strain evidence="1 2">EM1308</strain>
    </source>
</reference>
<dbReference type="Proteomes" id="UP000175968">
    <property type="component" value="Chromosome"/>
</dbReference>
<keyword evidence="2" id="KW-1185">Reference proteome</keyword>
<dbReference type="KEGG" id="fgl:EM308_03570"/>
<dbReference type="InterPro" id="IPR010838">
    <property type="entry name" value="DUF1444"/>
</dbReference>
<dbReference type="EMBL" id="CP017479">
    <property type="protein sequence ID" value="AOW08649.1"/>
    <property type="molecule type" value="Genomic_DNA"/>
</dbReference>